<dbReference type="Pfam" id="PF08239">
    <property type="entry name" value="SH3_3"/>
    <property type="match status" value="2"/>
</dbReference>
<dbReference type="AlphaFoldDB" id="A0A377FTK2"/>
<dbReference type="Proteomes" id="UP000254060">
    <property type="component" value="Unassembled WGS sequence"/>
</dbReference>
<organism evidence="5 6">
    <name type="scientific">Exiguobacterium aurantiacum</name>
    <dbReference type="NCBI Taxonomy" id="33987"/>
    <lineage>
        <taxon>Bacteria</taxon>
        <taxon>Bacillati</taxon>
        <taxon>Bacillota</taxon>
        <taxon>Bacilli</taxon>
        <taxon>Bacillales</taxon>
        <taxon>Bacillales Family XII. Incertae Sedis</taxon>
        <taxon>Exiguobacterium</taxon>
    </lineage>
</organism>
<dbReference type="Pfam" id="PF01520">
    <property type="entry name" value="Amidase_3"/>
    <property type="match status" value="1"/>
</dbReference>
<dbReference type="InterPro" id="IPR002508">
    <property type="entry name" value="MurNAc-LAA_cat"/>
</dbReference>
<dbReference type="Gene3D" id="3.40.630.40">
    <property type="entry name" value="Zn-dependent exopeptidases"/>
    <property type="match status" value="1"/>
</dbReference>
<dbReference type="SUPFAM" id="SSF53187">
    <property type="entry name" value="Zn-dependent exopeptidases"/>
    <property type="match status" value="1"/>
</dbReference>
<evidence type="ECO:0000256" key="2">
    <source>
        <dbReference type="ARBA" id="ARBA00023316"/>
    </source>
</evidence>
<feature type="domain" description="SH3b" evidence="4">
    <location>
        <begin position="382"/>
        <end position="447"/>
    </location>
</feature>
<dbReference type="Gene3D" id="2.30.30.40">
    <property type="entry name" value="SH3 Domains"/>
    <property type="match status" value="3"/>
</dbReference>
<dbReference type="EC" id="3.5.1.28" evidence="5"/>
<feature type="signal peptide" evidence="3">
    <location>
        <begin position="1"/>
        <end position="23"/>
    </location>
</feature>
<name>A0A377FTK2_9BACL</name>
<dbReference type="GO" id="GO:0071555">
    <property type="term" value="P:cell wall organization"/>
    <property type="evidence" value="ECO:0007669"/>
    <property type="project" value="UniProtKB-KW"/>
</dbReference>
<feature type="chain" id="PRO_5039449616" evidence="3">
    <location>
        <begin position="24"/>
        <end position="636"/>
    </location>
</feature>
<dbReference type="InterPro" id="IPR003646">
    <property type="entry name" value="SH3-like_bac-type"/>
</dbReference>
<dbReference type="SMART" id="SM00646">
    <property type="entry name" value="Ami_3"/>
    <property type="match status" value="1"/>
</dbReference>
<accession>A0A377FTK2</accession>
<evidence type="ECO:0000259" key="4">
    <source>
        <dbReference type="PROSITE" id="PS51781"/>
    </source>
</evidence>
<dbReference type="OrthoDB" id="9806267at2"/>
<dbReference type="GO" id="GO:0030288">
    <property type="term" value="C:outer membrane-bounded periplasmic space"/>
    <property type="evidence" value="ECO:0007669"/>
    <property type="project" value="TreeGrafter"/>
</dbReference>
<dbReference type="SMART" id="SM00287">
    <property type="entry name" value="SH3b"/>
    <property type="match status" value="3"/>
</dbReference>
<dbReference type="InterPro" id="IPR050695">
    <property type="entry name" value="N-acetylmuramoyl_amidase_3"/>
</dbReference>
<dbReference type="CDD" id="cd02696">
    <property type="entry name" value="MurNAc-LAA"/>
    <property type="match status" value="1"/>
</dbReference>
<proteinExistence type="predicted"/>
<dbReference type="STRING" id="1397694.GCA_000702585_01516"/>
<dbReference type="PANTHER" id="PTHR30404">
    <property type="entry name" value="N-ACETYLMURAMOYL-L-ALANINE AMIDASE"/>
    <property type="match status" value="1"/>
</dbReference>
<dbReference type="PANTHER" id="PTHR30404:SF0">
    <property type="entry name" value="N-ACETYLMURAMOYL-L-ALANINE AMIDASE AMIC"/>
    <property type="match status" value="1"/>
</dbReference>
<evidence type="ECO:0000313" key="6">
    <source>
        <dbReference type="Proteomes" id="UP000254060"/>
    </source>
</evidence>
<dbReference type="PROSITE" id="PS51781">
    <property type="entry name" value="SH3B"/>
    <property type="match status" value="2"/>
</dbReference>
<keyword evidence="1 5" id="KW-0378">Hydrolase</keyword>
<dbReference type="GO" id="GO:0009253">
    <property type="term" value="P:peptidoglycan catabolic process"/>
    <property type="evidence" value="ECO:0007669"/>
    <property type="project" value="InterPro"/>
</dbReference>
<protein>
    <submittedName>
        <fullName evidence="5">N-acetylmuramoyl-L-alanine amidase LytC</fullName>
        <ecNumber evidence="5">3.5.1.28</ecNumber>
    </submittedName>
</protein>
<sequence length="636" mass="69012">MKMKLLKVALILSLLLFGAQIPAVEASTLDGETTVNLNVRSTASTTGTLITTLPKGTKVKYGIHNQSWHKVYLNNRTYYASAQYIKPMTAPTTVTTQAASSTGVTTENLNIRVTSHRDAQVFTTLKKGTEVQYAPHNTSWVKVFLSGKTYYAAKAYIAPKVVAAAPQKQTGYTNRTIELFNRTLQTSPVVKTIPANRTVTFSIHNSSWSVIYEGTSTYFTPTRGITAGTLQPSVTKENGYANREMKLFETRNQASKVMKVLPLHTPVVSSKYNSSWSIVYDGSATYYTPTAWITPGAPPVQPPTTTTPEPAKVQGYANRNINLFGQTHQSSPVLLVLPQFTAVTYSTHNSSWSVVHIGTQTYYTPTSWLTAGTAPSAPVALPQGKVFTNTPGDALNVRSTASASSAILGKLAHGTQVDHYGLTNGFYKIKYNGRDGFISAAFTMATKPSVSSGAVIVLDAGHGGTDPGAVSGSLYEKTVVLDVTKRAEAYLRSKYDYQVRLTRSTDVYLTLDQRVQIAKNLRGDLFVSLHANAATSSAAKGIETFYSSSSAHSARSRVLATNIQSNLVSSMSGMTNRGVKTANYYVIRYNTMPSALVELGFISSPQDIIHLRSDASRQRMAEAVAEGIAQYVRAYH</sequence>
<keyword evidence="3" id="KW-0732">Signal</keyword>
<evidence type="ECO:0000256" key="1">
    <source>
        <dbReference type="ARBA" id="ARBA00022801"/>
    </source>
</evidence>
<dbReference type="EMBL" id="UGGP01000001">
    <property type="protein sequence ID" value="STO07653.1"/>
    <property type="molecule type" value="Genomic_DNA"/>
</dbReference>
<dbReference type="RefSeq" id="WP_029334662.1">
    <property type="nucleotide sequence ID" value="NZ_UGGP01000001.1"/>
</dbReference>
<evidence type="ECO:0000313" key="5">
    <source>
        <dbReference type="EMBL" id="STO07653.1"/>
    </source>
</evidence>
<reference evidence="5 6" key="1">
    <citation type="submission" date="2018-06" db="EMBL/GenBank/DDBJ databases">
        <authorList>
            <consortium name="Pathogen Informatics"/>
            <person name="Doyle S."/>
        </authorList>
    </citation>
    <scope>NUCLEOTIDE SEQUENCE [LARGE SCALE GENOMIC DNA]</scope>
    <source>
        <strain evidence="5 6">NCTC13163</strain>
    </source>
</reference>
<feature type="domain" description="SH3b" evidence="4">
    <location>
        <begin position="24"/>
        <end position="89"/>
    </location>
</feature>
<gene>
    <name evidence="5" type="primary">lytC_1</name>
    <name evidence="5" type="ORF">NCTC13163_01005</name>
</gene>
<keyword evidence="2" id="KW-0961">Cell wall biogenesis/degradation</keyword>
<evidence type="ECO:0000256" key="3">
    <source>
        <dbReference type="SAM" id="SignalP"/>
    </source>
</evidence>
<dbReference type="GO" id="GO:0008745">
    <property type="term" value="F:N-acetylmuramoyl-L-alanine amidase activity"/>
    <property type="evidence" value="ECO:0007669"/>
    <property type="project" value="UniProtKB-EC"/>
</dbReference>